<proteinExistence type="predicted"/>
<dbReference type="Proteomes" id="UP001335648">
    <property type="component" value="Unassembled WGS sequence"/>
</dbReference>
<comment type="caution">
    <text evidence="1">The sequence shown here is derived from an EMBL/GenBank/DDBJ whole genome shotgun (WGS) entry which is preliminary data.</text>
</comment>
<sequence>MRSMPEEEVAMFLTSNPHLLNSTEKQAWRRAWIRPLRRSIPVRGINKPTEGRKHHVCSVEERVGVYMDKNRLYLRLSSN</sequence>
<organism evidence="1 2">
    <name type="scientific">Champsocephalus esox</name>
    <name type="common">pike icefish</name>
    <dbReference type="NCBI Taxonomy" id="159716"/>
    <lineage>
        <taxon>Eukaryota</taxon>
        <taxon>Metazoa</taxon>
        <taxon>Chordata</taxon>
        <taxon>Craniata</taxon>
        <taxon>Vertebrata</taxon>
        <taxon>Euteleostomi</taxon>
        <taxon>Actinopterygii</taxon>
        <taxon>Neopterygii</taxon>
        <taxon>Teleostei</taxon>
        <taxon>Neoteleostei</taxon>
        <taxon>Acanthomorphata</taxon>
        <taxon>Eupercaria</taxon>
        <taxon>Perciformes</taxon>
        <taxon>Notothenioidei</taxon>
        <taxon>Channichthyidae</taxon>
        <taxon>Champsocephalus</taxon>
    </lineage>
</organism>
<name>A0AAN8BVT0_9TELE</name>
<dbReference type="EMBL" id="JAULUE010002055">
    <property type="protein sequence ID" value="KAK5891987.1"/>
    <property type="molecule type" value="Genomic_DNA"/>
</dbReference>
<protein>
    <submittedName>
        <fullName evidence="1">Uncharacterized protein</fullName>
    </submittedName>
</protein>
<accession>A0AAN8BVT0</accession>
<gene>
    <name evidence="1" type="ORF">CesoFtcFv8_012412</name>
</gene>
<evidence type="ECO:0000313" key="2">
    <source>
        <dbReference type="Proteomes" id="UP001335648"/>
    </source>
</evidence>
<keyword evidence="2" id="KW-1185">Reference proteome</keyword>
<evidence type="ECO:0000313" key="1">
    <source>
        <dbReference type="EMBL" id="KAK5891987.1"/>
    </source>
</evidence>
<reference evidence="1 2" key="1">
    <citation type="journal article" date="2023" name="Mol. Biol. Evol.">
        <title>Genomics of Secondarily Temperate Adaptation in the Only Non-Antarctic Icefish.</title>
        <authorList>
            <person name="Rivera-Colon A.G."/>
            <person name="Rayamajhi N."/>
            <person name="Minhas B.F."/>
            <person name="Madrigal G."/>
            <person name="Bilyk K.T."/>
            <person name="Yoon V."/>
            <person name="Hune M."/>
            <person name="Gregory S."/>
            <person name="Cheng C.H.C."/>
            <person name="Catchen J.M."/>
        </authorList>
    </citation>
    <scope>NUCLEOTIDE SEQUENCE [LARGE SCALE GENOMIC DNA]</scope>
    <source>
        <strain evidence="1">JC2023a</strain>
    </source>
</reference>
<dbReference type="AlphaFoldDB" id="A0AAN8BVT0"/>